<evidence type="ECO:0008006" key="2">
    <source>
        <dbReference type="Google" id="ProtNLM"/>
    </source>
</evidence>
<evidence type="ECO:0000313" key="1">
    <source>
        <dbReference type="EMBL" id="GAG98441.1"/>
    </source>
</evidence>
<reference evidence="1" key="1">
    <citation type="journal article" date="2014" name="Front. Microbiol.">
        <title>High frequency of phylogenetically diverse reductive dehalogenase-homologous genes in deep subseafloor sedimentary metagenomes.</title>
        <authorList>
            <person name="Kawai M."/>
            <person name="Futagami T."/>
            <person name="Toyoda A."/>
            <person name="Takaki Y."/>
            <person name="Nishi S."/>
            <person name="Hori S."/>
            <person name="Arai W."/>
            <person name="Tsubouchi T."/>
            <person name="Morono Y."/>
            <person name="Uchiyama I."/>
            <person name="Ito T."/>
            <person name="Fujiyama A."/>
            <person name="Inagaki F."/>
            <person name="Takami H."/>
        </authorList>
    </citation>
    <scope>NUCLEOTIDE SEQUENCE</scope>
    <source>
        <strain evidence="1">Expedition CK06-06</strain>
    </source>
</reference>
<dbReference type="Pfam" id="PF08309">
    <property type="entry name" value="LVIVD"/>
    <property type="match status" value="3"/>
</dbReference>
<dbReference type="InterPro" id="IPR013211">
    <property type="entry name" value="LVIVD"/>
</dbReference>
<proteinExistence type="predicted"/>
<accession>X1DPT3</accession>
<feature type="non-terminal residue" evidence="1">
    <location>
        <position position="229"/>
    </location>
</feature>
<dbReference type="SUPFAM" id="SSF101908">
    <property type="entry name" value="Putative isomerase YbhE"/>
    <property type="match status" value="1"/>
</dbReference>
<sequence>MFILFNSVIFILFFNQYIYYNNSLNRNFKQDYDGNEKFLRSSFTLTFTENFQTQTYRNESITNSTGWRKDYLSLVHQEVINLSNYDYNFDQINSIRSQGNLLFLADNSNGLKVLNISNPMNPALISQYGDTYNNTLDIAIQGKFAYIADGIDGMEIIDISNPVSLQKIGNWSNGYNVTNILISDSLAFLSIQDFGIEILNISNPQSPIKVSNWTNNRNPSNVVVKGNKL</sequence>
<dbReference type="AlphaFoldDB" id="X1DPT3"/>
<gene>
    <name evidence="1" type="ORF">S01H4_47345</name>
</gene>
<comment type="caution">
    <text evidence="1">The sequence shown here is derived from an EMBL/GenBank/DDBJ whole genome shotgun (WGS) entry which is preliminary data.</text>
</comment>
<protein>
    <recommendedName>
        <fullName evidence="2">LVIVD repeat protein</fullName>
    </recommendedName>
</protein>
<organism evidence="1">
    <name type="scientific">marine sediment metagenome</name>
    <dbReference type="NCBI Taxonomy" id="412755"/>
    <lineage>
        <taxon>unclassified sequences</taxon>
        <taxon>metagenomes</taxon>
        <taxon>ecological metagenomes</taxon>
    </lineage>
</organism>
<dbReference type="EMBL" id="BART01026567">
    <property type="protein sequence ID" value="GAG98441.1"/>
    <property type="molecule type" value="Genomic_DNA"/>
</dbReference>
<name>X1DPT3_9ZZZZ</name>